<comment type="caution">
    <text evidence="2">The sequence shown here is derived from an EMBL/GenBank/DDBJ whole genome shotgun (WGS) entry which is preliminary data.</text>
</comment>
<feature type="signal peptide" evidence="1">
    <location>
        <begin position="1"/>
        <end position="22"/>
    </location>
</feature>
<dbReference type="AlphaFoldDB" id="A0A5C6U475"/>
<evidence type="ECO:0000313" key="2">
    <source>
        <dbReference type="EMBL" id="TXC66458.1"/>
    </source>
</evidence>
<gene>
    <name evidence="2" type="ORF">FSC37_13220</name>
</gene>
<evidence type="ECO:0000256" key="1">
    <source>
        <dbReference type="SAM" id="SignalP"/>
    </source>
</evidence>
<accession>A0A5C6U475</accession>
<protein>
    <submittedName>
        <fullName evidence="2">Uncharacterized protein</fullName>
    </submittedName>
</protein>
<organism evidence="2 3">
    <name type="scientific">Piscinibacter aquaticus</name>
    <dbReference type="NCBI Taxonomy" id="392597"/>
    <lineage>
        <taxon>Bacteria</taxon>
        <taxon>Pseudomonadati</taxon>
        <taxon>Pseudomonadota</taxon>
        <taxon>Betaproteobacteria</taxon>
        <taxon>Burkholderiales</taxon>
        <taxon>Sphaerotilaceae</taxon>
        <taxon>Piscinibacter</taxon>
    </lineage>
</organism>
<name>A0A5C6U475_9BURK</name>
<dbReference type="EMBL" id="VOPW01000001">
    <property type="protein sequence ID" value="TXC66458.1"/>
    <property type="molecule type" value="Genomic_DNA"/>
</dbReference>
<dbReference type="Proteomes" id="UP000321832">
    <property type="component" value="Unassembled WGS sequence"/>
</dbReference>
<reference evidence="2 3" key="1">
    <citation type="submission" date="2019-08" db="EMBL/GenBank/DDBJ databases">
        <authorList>
            <person name="Khan S.A."/>
            <person name="Jeon C.O."/>
            <person name="Jeong S.E."/>
        </authorList>
    </citation>
    <scope>NUCLEOTIDE SEQUENCE [LARGE SCALE GENOMIC DNA]</scope>
    <source>
        <strain evidence="3">IMCC1728</strain>
    </source>
</reference>
<feature type="chain" id="PRO_5023009380" evidence="1">
    <location>
        <begin position="23"/>
        <end position="159"/>
    </location>
</feature>
<proteinExistence type="predicted"/>
<sequence>MNMKSTLAIAAALCLGATVAAAQTAAPAKPAAKPAAPAKKAAPAPAPLPAADAEQLAAAERAHTGEYQCEFSQSIDVSMNPKANGYLDVKHNKQVWTMKPVVSSTGAVRLEDVKGQTLLLQIANKSMLMDTKAGRRVVDGCVHEKQKESAAAVAAAAAK</sequence>
<keyword evidence="1" id="KW-0732">Signal</keyword>
<evidence type="ECO:0000313" key="3">
    <source>
        <dbReference type="Proteomes" id="UP000321832"/>
    </source>
</evidence>
<keyword evidence="3" id="KW-1185">Reference proteome</keyword>